<dbReference type="RefSeq" id="XP_001019720.2">
    <property type="nucleotide sequence ID" value="XM_001019720.3"/>
</dbReference>
<reference evidence="2" key="1">
    <citation type="journal article" date="2006" name="PLoS Biol.">
        <title>Macronuclear genome sequence of the ciliate Tetrahymena thermophila, a model eukaryote.</title>
        <authorList>
            <person name="Eisen J.A."/>
            <person name="Coyne R.S."/>
            <person name="Wu M."/>
            <person name="Wu D."/>
            <person name="Thiagarajan M."/>
            <person name="Wortman J.R."/>
            <person name="Badger J.H."/>
            <person name="Ren Q."/>
            <person name="Amedeo P."/>
            <person name="Jones K.M."/>
            <person name="Tallon L.J."/>
            <person name="Delcher A.L."/>
            <person name="Salzberg S.L."/>
            <person name="Silva J.C."/>
            <person name="Haas B.J."/>
            <person name="Majoros W.H."/>
            <person name="Farzad M."/>
            <person name="Carlton J.M."/>
            <person name="Smith R.K. Jr."/>
            <person name="Garg J."/>
            <person name="Pearlman R.E."/>
            <person name="Karrer K.M."/>
            <person name="Sun L."/>
            <person name="Manning G."/>
            <person name="Elde N.C."/>
            <person name="Turkewitz A.P."/>
            <person name="Asai D.J."/>
            <person name="Wilkes D.E."/>
            <person name="Wang Y."/>
            <person name="Cai H."/>
            <person name="Collins K."/>
            <person name="Stewart B.A."/>
            <person name="Lee S.R."/>
            <person name="Wilamowska K."/>
            <person name="Weinberg Z."/>
            <person name="Ruzzo W.L."/>
            <person name="Wloga D."/>
            <person name="Gaertig J."/>
            <person name="Frankel J."/>
            <person name="Tsao C.-C."/>
            <person name="Gorovsky M.A."/>
            <person name="Keeling P.J."/>
            <person name="Waller R.F."/>
            <person name="Patron N.J."/>
            <person name="Cherry J.M."/>
            <person name="Stover N.A."/>
            <person name="Krieger C.J."/>
            <person name="del Toro C."/>
            <person name="Ryder H.F."/>
            <person name="Williamson S.C."/>
            <person name="Barbeau R.A."/>
            <person name="Hamilton E.P."/>
            <person name="Orias E."/>
        </authorList>
    </citation>
    <scope>NUCLEOTIDE SEQUENCE [LARGE SCALE GENOMIC DNA]</scope>
    <source>
        <strain evidence="2">SB210</strain>
    </source>
</reference>
<dbReference type="EMBL" id="GG662639">
    <property type="protein sequence ID" value="EAR99475.2"/>
    <property type="molecule type" value="Genomic_DNA"/>
</dbReference>
<dbReference type="OrthoDB" id="290930at2759"/>
<dbReference type="GeneID" id="7822994"/>
<dbReference type="eggNOG" id="ENOG502SHAJ">
    <property type="taxonomic scope" value="Eukaryota"/>
</dbReference>
<dbReference type="AlphaFoldDB" id="I7M8Q6"/>
<dbReference type="InParanoid" id="I7M8Q6"/>
<keyword evidence="2" id="KW-1185">Reference proteome</keyword>
<dbReference type="Proteomes" id="UP000009168">
    <property type="component" value="Unassembled WGS sequence"/>
</dbReference>
<dbReference type="HOGENOM" id="CLU_449407_0_0_1"/>
<organism evidence="1 2">
    <name type="scientific">Tetrahymena thermophila (strain SB210)</name>
    <dbReference type="NCBI Taxonomy" id="312017"/>
    <lineage>
        <taxon>Eukaryota</taxon>
        <taxon>Sar</taxon>
        <taxon>Alveolata</taxon>
        <taxon>Ciliophora</taxon>
        <taxon>Intramacronucleata</taxon>
        <taxon>Oligohymenophorea</taxon>
        <taxon>Hymenostomatida</taxon>
        <taxon>Tetrahymenina</taxon>
        <taxon>Tetrahymenidae</taxon>
        <taxon>Tetrahymena</taxon>
    </lineage>
</organism>
<evidence type="ECO:0000313" key="2">
    <source>
        <dbReference type="Proteomes" id="UP000009168"/>
    </source>
</evidence>
<dbReference type="OMA" id="DHFSTHE"/>
<dbReference type="KEGG" id="tet:TTHERM_00136390"/>
<name>I7M8Q6_TETTS</name>
<sequence length="608" mass="73412">MLSKILQRRFSVYSNQAQQMQEIVNGREYKYDYHIHEYDKCIQAYLMRRRIKKEEIAPKMYITEGLKGVDLSYQLLAPLKKLYDIEKMKKLHELGQINSQYIISKLQEDHFKQVMDEYVNKLPISGYVVPLEQYKEYETLQNKIVGLYRQFFFGDENQTPFERDTEMRYLVEKREKYSKYIIKNAIRYKCNWTLSNQRRQELMKNWRGRNINIYDDLRPIYEKLDLESKESINQLTQKIVGQQKSVLGIFRQILYYLIERGIYSRTSRRRYEMACTMLLIRTVIYTNSIEFTSVMNIPADFHIEHAILNMHIWLMVDRLNEINTPISRFMAKQLLVSLKKNQLQSISRIHLKKKNDFIKDVIHYMQANRNAFHNHFRVNPITSKGDDAYQKLDALVWSTIFFEKVPRYSPEVYMMADYFKQNFDYLKTCTFQDFEDGMIEFDCYRIDPDFVNKVQKYSPRLNEQEFLEEFYSEKTNKRYYYSYQGVSENAQRLQDTNSQQNENQSEKIEDLPINTEEGLNSTRYKDIKGIDETLNKTLYKYQTLHTFDHMNELEKQTKESQKKAKKYAFSQTAEEKATNEVDELDPEYIKKIRYQRNKQQSESEQKQK</sequence>
<protein>
    <submittedName>
        <fullName evidence="1">Uncharacterized protein</fullName>
    </submittedName>
</protein>
<evidence type="ECO:0000313" key="1">
    <source>
        <dbReference type="EMBL" id="EAR99475.2"/>
    </source>
</evidence>
<accession>I7M8Q6</accession>
<gene>
    <name evidence="1" type="ORF">TTHERM_00136390</name>
</gene>
<proteinExistence type="predicted"/>